<evidence type="ECO:0000313" key="4">
    <source>
        <dbReference type="EMBL" id="MFD3394902.1"/>
    </source>
</evidence>
<sequence length="165" mass="18202">MHKKWGKGLYSANISEFYRTKLRINMFNTAISLDTINAWATGNMIEHVGIEFTEIQATYIKAKMPVDHRTKQPFGLLHGGASVVLAETMGSIASSLAVPDPEHYKGVGVEINANHLKSARGGFVIGTCIPLRIGKTLHVYEIKIHDEDEQLICASRLTVAILKVD</sequence>
<dbReference type="InterPro" id="IPR003736">
    <property type="entry name" value="PAAI_dom"/>
</dbReference>
<protein>
    <submittedName>
        <fullName evidence="4">Hotdog fold thioesterase</fullName>
    </submittedName>
</protein>
<dbReference type="SUPFAM" id="SSF54637">
    <property type="entry name" value="Thioesterase/thiol ester dehydrase-isomerase"/>
    <property type="match status" value="1"/>
</dbReference>
<dbReference type="Gene3D" id="3.10.129.10">
    <property type="entry name" value="Hotdog Thioesterase"/>
    <property type="match status" value="1"/>
</dbReference>
<comment type="similarity">
    <text evidence="1">Belongs to the thioesterase PaaI family.</text>
</comment>
<dbReference type="RefSeq" id="WP_377983775.1">
    <property type="nucleotide sequence ID" value="NZ_JBBKXZ010000003.1"/>
</dbReference>
<dbReference type="PANTHER" id="PTHR43240">
    <property type="entry name" value="1,4-DIHYDROXY-2-NAPHTHOYL-COA THIOESTERASE 1"/>
    <property type="match status" value="1"/>
</dbReference>
<evidence type="ECO:0000259" key="3">
    <source>
        <dbReference type="Pfam" id="PF03061"/>
    </source>
</evidence>
<dbReference type="Proteomes" id="UP001598138">
    <property type="component" value="Unassembled WGS sequence"/>
</dbReference>
<evidence type="ECO:0000256" key="2">
    <source>
        <dbReference type="ARBA" id="ARBA00022801"/>
    </source>
</evidence>
<dbReference type="NCBIfam" id="TIGR00369">
    <property type="entry name" value="unchar_dom_1"/>
    <property type="match status" value="1"/>
</dbReference>
<dbReference type="CDD" id="cd03443">
    <property type="entry name" value="PaaI_thioesterase"/>
    <property type="match status" value="1"/>
</dbReference>
<evidence type="ECO:0000313" key="5">
    <source>
        <dbReference type="Proteomes" id="UP001598138"/>
    </source>
</evidence>
<gene>
    <name evidence="4" type="ORF">U0R10_09720</name>
</gene>
<dbReference type="PANTHER" id="PTHR43240:SF5">
    <property type="entry name" value="1,4-DIHYDROXY-2-NAPHTHOYL-COA THIOESTERASE 1"/>
    <property type="match status" value="1"/>
</dbReference>
<comment type="caution">
    <text evidence="4">The sequence shown here is derived from an EMBL/GenBank/DDBJ whole genome shotgun (WGS) entry which is preliminary data.</text>
</comment>
<dbReference type="EMBL" id="JBBKXZ010000003">
    <property type="protein sequence ID" value="MFD3394902.1"/>
    <property type="molecule type" value="Genomic_DNA"/>
</dbReference>
<evidence type="ECO:0000256" key="1">
    <source>
        <dbReference type="ARBA" id="ARBA00008324"/>
    </source>
</evidence>
<keyword evidence="2" id="KW-0378">Hydrolase</keyword>
<dbReference type="Pfam" id="PF03061">
    <property type="entry name" value="4HBT"/>
    <property type="match status" value="1"/>
</dbReference>
<reference evidence="4 5" key="1">
    <citation type="submission" date="2024-03" db="EMBL/GenBank/DDBJ databases">
        <title>Aquirufa genome sequencing.</title>
        <authorList>
            <person name="Pitt A."/>
            <person name="Hahn M.W."/>
        </authorList>
    </citation>
    <scope>NUCLEOTIDE SEQUENCE [LARGE SCALE GENOMIC DNA]</scope>
    <source>
        <strain evidence="4 5">OSTEICH-129V</strain>
    </source>
</reference>
<organism evidence="4 5">
    <name type="scientific">Aquirufa avitistagni</name>
    <dbReference type="NCBI Taxonomy" id="3104728"/>
    <lineage>
        <taxon>Bacteria</taxon>
        <taxon>Pseudomonadati</taxon>
        <taxon>Bacteroidota</taxon>
        <taxon>Cytophagia</taxon>
        <taxon>Cytophagales</taxon>
        <taxon>Flectobacillaceae</taxon>
        <taxon>Aquirufa</taxon>
    </lineage>
</organism>
<name>A0ABW6DDD2_9BACT</name>
<accession>A0ABW6DDD2</accession>
<dbReference type="InterPro" id="IPR029069">
    <property type="entry name" value="HotDog_dom_sf"/>
</dbReference>
<dbReference type="InterPro" id="IPR006683">
    <property type="entry name" value="Thioestr_dom"/>
</dbReference>
<proteinExistence type="inferred from homology"/>
<keyword evidence="5" id="KW-1185">Reference proteome</keyword>
<feature type="domain" description="Thioesterase" evidence="3">
    <location>
        <begin position="74"/>
        <end position="153"/>
    </location>
</feature>